<organism evidence="2 3">
    <name type="scientific">Brassica carinata</name>
    <name type="common">Ethiopian mustard</name>
    <name type="synonym">Abyssinian cabbage</name>
    <dbReference type="NCBI Taxonomy" id="52824"/>
    <lineage>
        <taxon>Eukaryota</taxon>
        <taxon>Viridiplantae</taxon>
        <taxon>Streptophyta</taxon>
        <taxon>Embryophyta</taxon>
        <taxon>Tracheophyta</taxon>
        <taxon>Spermatophyta</taxon>
        <taxon>Magnoliopsida</taxon>
        <taxon>eudicotyledons</taxon>
        <taxon>Gunneridae</taxon>
        <taxon>Pentapetalae</taxon>
        <taxon>rosids</taxon>
        <taxon>malvids</taxon>
        <taxon>Brassicales</taxon>
        <taxon>Brassicaceae</taxon>
        <taxon>Brassiceae</taxon>
        <taxon>Brassica</taxon>
    </lineage>
</organism>
<evidence type="ECO:0000256" key="1">
    <source>
        <dbReference type="SAM" id="Phobius"/>
    </source>
</evidence>
<dbReference type="OrthoDB" id="125903at2759"/>
<protein>
    <submittedName>
        <fullName evidence="2">Uncharacterized protein</fullName>
    </submittedName>
</protein>
<proteinExistence type="predicted"/>
<comment type="caution">
    <text evidence="2">The sequence shown here is derived from an EMBL/GenBank/DDBJ whole genome shotgun (WGS) entry which is preliminary data.</text>
</comment>
<dbReference type="AlphaFoldDB" id="A0A8X7VKW6"/>
<dbReference type="EMBL" id="JAAMPC010000005">
    <property type="protein sequence ID" value="KAG2313084.1"/>
    <property type="molecule type" value="Genomic_DNA"/>
</dbReference>
<feature type="transmembrane region" description="Helical" evidence="1">
    <location>
        <begin position="146"/>
        <end position="166"/>
    </location>
</feature>
<sequence>MLNHSREEPSGAPKTDQWYVLVLCSSDEFKSSSIDKKRSETLHKKKENRASVEFQNNLRSHLKVVLFFSGERFRLERLHRAVKQLQNLRTCGESAAASSQSALHVEQHRLSPVGRPAKSPQVNTSLLPDVPVEVERLGTGKLENSVYTSTLPFLSLYLLYISGFLVSYKKRKKPGVAVALEDELNSV</sequence>
<accession>A0A8X7VKW6</accession>
<dbReference type="Proteomes" id="UP000886595">
    <property type="component" value="Unassembled WGS sequence"/>
</dbReference>
<keyword evidence="1" id="KW-0812">Transmembrane</keyword>
<evidence type="ECO:0000313" key="2">
    <source>
        <dbReference type="EMBL" id="KAG2313084.1"/>
    </source>
</evidence>
<name>A0A8X7VKW6_BRACI</name>
<keyword evidence="1" id="KW-1133">Transmembrane helix</keyword>
<reference evidence="2 3" key="1">
    <citation type="submission" date="2020-02" db="EMBL/GenBank/DDBJ databases">
        <authorList>
            <person name="Ma Q."/>
            <person name="Huang Y."/>
            <person name="Song X."/>
            <person name="Pei D."/>
        </authorList>
    </citation>
    <scope>NUCLEOTIDE SEQUENCE [LARGE SCALE GENOMIC DNA]</scope>
    <source>
        <strain evidence="2">Sxm20200214</strain>
        <tissue evidence="2">Leaf</tissue>
    </source>
</reference>
<gene>
    <name evidence="2" type="ORF">Bca52824_024641</name>
</gene>
<keyword evidence="1" id="KW-0472">Membrane</keyword>
<keyword evidence="3" id="KW-1185">Reference proteome</keyword>
<evidence type="ECO:0000313" key="3">
    <source>
        <dbReference type="Proteomes" id="UP000886595"/>
    </source>
</evidence>